<evidence type="ECO:0000313" key="3">
    <source>
        <dbReference type="EMBL" id="PJB15906.1"/>
    </source>
</evidence>
<accession>A0A2M8AED8</accession>
<dbReference type="InterPro" id="IPR041682">
    <property type="entry name" value="AAA_14"/>
</dbReference>
<reference evidence="4" key="1">
    <citation type="submission" date="2017-09" db="EMBL/GenBank/DDBJ databases">
        <title>Depth-based differentiation of microbial function through sediment-hosted aquifers and enrichment of novel symbionts in the deep terrestrial subsurface.</title>
        <authorList>
            <person name="Probst A.J."/>
            <person name="Ladd B."/>
            <person name="Jarett J.K."/>
            <person name="Geller-Mcgrath D.E."/>
            <person name="Sieber C.M.K."/>
            <person name="Emerson J.B."/>
            <person name="Anantharaman K."/>
            <person name="Thomas B.C."/>
            <person name="Malmstrom R."/>
            <person name="Stieglmeier M."/>
            <person name="Klingl A."/>
            <person name="Woyke T."/>
            <person name="Ryan C.M."/>
            <person name="Banfield J.F."/>
        </authorList>
    </citation>
    <scope>NUCLEOTIDE SEQUENCE [LARGE SCALE GENOMIC DNA]</scope>
</reference>
<dbReference type="AlphaFoldDB" id="A0A2M8AED8"/>
<dbReference type="Gene3D" id="3.40.50.300">
    <property type="entry name" value="P-loop containing nucleotide triphosphate hydrolases"/>
    <property type="match status" value="1"/>
</dbReference>
<dbReference type="EMBL" id="PFUO01000135">
    <property type="protein sequence ID" value="PJB15906.1"/>
    <property type="molecule type" value="Genomic_DNA"/>
</dbReference>
<feature type="domain" description="AAA" evidence="1">
    <location>
        <begin position="17"/>
        <end position="149"/>
    </location>
</feature>
<evidence type="ECO:0000259" key="2">
    <source>
        <dbReference type="Pfam" id="PF13635"/>
    </source>
</evidence>
<comment type="caution">
    <text evidence="3">The sequence shown here is derived from an EMBL/GenBank/DDBJ whole genome shotgun (WGS) entry which is preliminary data.</text>
</comment>
<proteinExistence type="predicted"/>
<sequence length="421" mass="47935">MIKRNIVSKILPWIGKQKIIILKGSRQVGKTTLLNVIKEKILGKDKQAQVAYLSADDIDNAPFFSSPDALETYLKQLYGFPDKYIYLLIDEFQAISQAGLFLKNVFDRHKGNLQIIVSGSSSLAITKNSEFLTGRAINFDIARISFLELFNYAGQTEAKIISLGDFKEIGLFYRTFSGRLNLLFQEYITFGGYPEAVAAKKAEEKKVILESIVKVYLEKDVINFLKVENITAFNQLLRILAAQAGNLVNARELSNTLNISINTLNKYLEILQGTYLFDLIRPFSTNPRSEISKMPKAFILDLGLRNYLLKNFDYLEPERGALAENFVYLALLEQYGKDQINFYRKLGGSEIDFVIDRGRGKTLCEVKYRSQVGEPLAFKNFSKKYGGFKLNKLVITKDLVKEENGVHYLPVVMLPFIRLEE</sequence>
<feature type="domain" description="DUF4143" evidence="2">
    <location>
        <begin position="218"/>
        <end position="369"/>
    </location>
</feature>
<organism evidence="3 4">
    <name type="scientific">Candidatus Falkowbacteria bacterium CG_4_9_14_3_um_filter_38_19</name>
    <dbReference type="NCBI Taxonomy" id="1974559"/>
    <lineage>
        <taxon>Bacteria</taxon>
        <taxon>Candidatus Falkowiibacteriota</taxon>
    </lineage>
</organism>
<dbReference type="Proteomes" id="UP000230611">
    <property type="component" value="Unassembled WGS sequence"/>
</dbReference>
<dbReference type="InterPro" id="IPR025420">
    <property type="entry name" value="DUF4143"/>
</dbReference>
<gene>
    <name evidence="3" type="ORF">CO116_03015</name>
</gene>
<dbReference type="SUPFAM" id="SSF52540">
    <property type="entry name" value="P-loop containing nucleoside triphosphate hydrolases"/>
    <property type="match status" value="1"/>
</dbReference>
<name>A0A2M8AED8_9BACT</name>
<evidence type="ECO:0000259" key="1">
    <source>
        <dbReference type="Pfam" id="PF13173"/>
    </source>
</evidence>
<dbReference type="Pfam" id="PF13635">
    <property type="entry name" value="DUF4143"/>
    <property type="match status" value="1"/>
</dbReference>
<protein>
    <recommendedName>
        <fullName evidence="5">ATPase</fullName>
    </recommendedName>
</protein>
<dbReference type="PANTHER" id="PTHR33295">
    <property type="entry name" value="ATPASE"/>
    <property type="match status" value="1"/>
</dbReference>
<dbReference type="InterPro" id="IPR027417">
    <property type="entry name" value="P-loop_NTPase"/>
</dbReference>
<evidence type="ECO:0008006" key="5">
    <source>
        <dbReference type="Google" id="ProtNLM"/>
    </source>
</evidence>
<evidence type="ECO:0000313" key="4">
    <source>
        <dbReference type="Proteomes" id="UP000230611"/>
    </source>
</evidence>
<dbReference type="PANTHER" id="PTHR33295:SF18">
    <property type="entry name" value="AAA+ ATPASE DOMAIN-CONTAINING PROTEIN"/>
    <property type="match status" value="1"/>
</dbReference>
<dbReference type="Pfam" id="PF13173">
    <property type="entry name" value="AAA_14"/>
    <property type="match status" value="1"/>
</dbReference>